<dbReference type="AlphaFoldDB" id="Q3SFB6"/>
<dbReference type="HOGENOM" id="CLU_104230_0_0_4"/>
<feature type="signal peptide" evidence="1">
    <location>
        <begin position="1"/>
        <end position="24"/>
    </location>
</feature>
<evidence type="ECO:0008006" key="4">
    <source>
        <dbReference type="Google" id="ProtNLM"/>
    </source>
</evidence>
<dbReference type="Proteomes" id="UP000008291">
    <property type="component" value="Chromosome"/>
</dbReference>
<gene>
    <name evidence="2" type="ordered locus">Tbd_2743</name>
</gene>
<keyword evidence="1" id="KW-0732">Signal</keyword>
<evidence type="ECO:0000313" key="2">
    <source>
        <dbReference type="EMBL" id="AAZ98696.1"/>
    </source>
</evidence>
<dbReference type="eggNOG" id="COG2913">
    <property type="taxonomic scope" value="Bacteria"/>
</dbReference>
<reference evidence="2 3" key="1">
    <citation type="journal article" date="2006" name="J. Bacteriol.">
        <title>The genome sequence of the obligately chemolithoautotrophic, facultatively anaerobic bacterium Thiobacillus denitrificans.</title>
        <authorList>
            <person name="Beller H.R."/>
            <person name="Chain P.S."/>
            <person name="Letain T.E."/>
            <person name="Chakicherla A."/>
            <person name="Larimer F.W."/>
            <person name="Richardson P.M."/>
            <person name="Coleman M.A."/>
            <person name="Wood A.P."/>
            <person name="Kelly D.P."/>
        </authorList>
    </citation>
    <scope>NUCLEOTIDE SEQUENCE [LARGE SCALE GENOMIC DNA]</scope>
    <source>
        <strain evidence="2 3">ATCC 25259</strain>
    </source>
</reference>
<dbReference type="RefSeq" id="WP_011313255.1">
    <property type="nucleotide sequence ID" value="NC_007404.1"/>
</dbReference>
<feature type="chain" id="PRO_5004228872" description="Lipoprotein" evidence="1">
    <location>
        <begin position="25"/>
        <end position="202"/>
    </location>
</feature>
<accession>Q3SFB6</accession>
<protein>
    <recommendedName>
        <fullName evidence="4">Lipoprotein</fullName>
    </recommendedName>
</protein>
<keyword evidence="3" id="KW-1185">Reference proteome</keyword>
<dbReference type="EMBL" id="CP000116">
    <property type="protein sequence ID" value="AAZ98696.1"/>
    <property type="molecule type" value="Genomic_DNA"/>
</dbReference>
<dbReference type="STRING" id="292415.Tbd_2743"/>
<name>Q3SFB6_THIDA</name>
<evidence type="ECO:0000313" key="3">
    <source>
        <dbReference type="Proteomes" id="UP000008291"/>
    </source>
</evidence>
<dbReference type="KEGG" id="tbd:Tbd_2743"/>
<sequence length="202" mass="22583">MKKIDTLVSSVALAAALATPHAQAFDLFGRKDEAPLREGYTCCNFHYEDDWISDSNYGSLPFIPAGTPVKLKSYGRYRMHVDMDGKAMRIGQDYGRAQETLEQFAEKMIVTADPKAKIAKYPANVRAAIRQGQIVPGMTKEQTIIAVGYPQTDETVSLDAPIWNYWASSFAPYRVVWGKDGRIKAIHTDPVTESRMVYAKPE</sequence>
<evidence type="ECO:0000256" key="1">
    <source>
        <dbReference type="SAM" id="SignalP"/>
    </source>
</evidence>
<proteinExistence type="predicted"/>
<organism evidence="2 3">
    <name type="scientific">Thiobacillus denitrificans (strain ATCC 25259 / T1)</name>
    <dbReference type="NCBI Taxonomy" id="292415"/>
    <lineage>
        <taxon>Bacteria</taxon>
        <taxon>Pseudomonadati</taxon>
        <taxon>Pseudomonadota</taxon>
        <taxon>Betaproteobacteria</taxon>
        <taxon>Nitrosomonadales</taxon>
        <taxon>Thiobacillaceae</taxon>
        <taxon>Thiobacillus</taxon>
    </lineage>
</organism>